<dbReference type="FunFam" id="2.40.50.140:FF:000012">
    <property type="entry name" value="DNA ligase"/>
    <property type="match status" value="1"/>
</dbReference>
<evidence type="ECO:0000256" key="13">
    <source>
        <dbReference type="ARBA" id="ARBA00060881"/>
    </source>
</evidence>
<dbReference type="PANTHER" id="PTHR23389">
    <property type="entry name" value="CHROMOSOME TRANSMISSION FIDELITY FACTOR 18"/>
    <property type="match status" value="1"/>
</dbReference>
<dbReference type="RefSeq" id="WP_146504592.1">
    <property type="nucleotide sequence ID" value="NZ_SJPG01000001.1"/>
</dbReference>
<dbReference type="GO" id="GO:0005829">
    <property type="term" value="C:cytosol"/>
    <property type="evidence" value="ECO:0007669"/>
    <property type="project" value="TreeGrafter"/>
</dbReference>
<organism evidence="18 19">
    <name type="scientific">Rubinisphaera italica</name>
    <dbReference type="NCBI Taxonomy" id="2527969"/>
    <lineage>
        <taxon>Bacteria</taxon>
        <taxon>Pseudomonadati</taxon>
        <taxon>Planctomycetota</taxon>
        <taxon>Planctomycetia</taxon>
        <taxon>Planctomycetales</taxon>
        <taxon>Planctomycetaceae</taxon>
        <taxon>Rubinisphaera</taxon>
    </lineage>
</organism>
<evidence type="ECO:0000256" key="10">
    <source>
        <dbReference type="ARBA" id="ARBA00023027"/>
    </source>
</evidence>
<comment type="caution">
    <text evidence="18">The sequence shown here is derived from an EMBL/GenBank/DDBJ whole genome shotgun (WGS) entry which is preliminary data.</text>
</comment>
<keyword evidence="9 14" id="KW-0460">Magnesium</keyword>
<feature type="binding site" evidence="14">
    <location>
        <position position="173"/>
    </location>
    <ligand>
        <name>NAD(+)</name>
        <dbReference type="ChEBI" id="CHEBI:57540"/>
    </ligand>
</feature>
<dbReference type="EMBL" id="SJPG01000001">
    <property type="protein sequence ID" value="TWT62767.1"/>
    <property type="molecule type" value="Genomic_DNA"/>
</dbReference>
<dbReference type="SMART" id="SM00532">
    <property type="entry name" value="LIGANc"/>
    <property type="match status" value="1"/>
</dbReference>
<comment type="catalytic activity">
    <reaction evidence="12 14 15">
        <text>NAD(+) + (deoxyribonucleotide)n-3'-hydroxyl + 5'-phospho-(deoxyribonucleotide)m = (deoxyribonucleotide)n+m + AMP + beta-nicotinamide D-nucleotide.</text>
        <dbReference type="EC" id="6.5.1.2"/>
    </reaction>
</comment>
<dbReference type="PIRSF" id="PIRSF001604">
    <property type="entry name" value="LigA"/>
    <property type="match status" value="1"/>
</dbReference>
<dbReference type="Gene3D" id="2.40.50.140">
    <property type="entry name" value="Nucleic acid-binding proteins"/>
    <property type="match status" value="1"/>
</dbReference>
<dbReference type="SUPFAM" id="SSF52113">
    <property type="entry name" value="BRCT domain"/>
    <property type="match status" value="1"/>
</dbReference>
<dbReference type="GO" id="GO:0006281">
    <property type="term" value="P:DNA repair"/>
    <property type="evidence" value="ECO:0007669"/>
    <property type="project" value="UniProtKB-KW"/>
</dbReference>
<proteinExistence type="inferred from homology"/>
<dbReference type="Pfam" id="PF12826">
    <property type="entry name" value="HHH_2"/>
    <property type="match status" value="1"/>
</dbReference>
<dbReference type="InterPro" id="IPR033136">
    <property type="entry name" value="DNA_ligase_CS"/>
</dbReference>
<dbReference type="EC" id="6.5.1.2" evidence="2 14"/>
<feature type="binding site" evidence="14">
    <location>
        <begin position="33"/>
        <end position="37"/>
    </location>
    <ligand>
        <name>NAD(+)</name>
        <dbReference type="ChEBI" id="CHEBI:57540"/>
    </ligand>
</feature>
<dbReference type="SUPFAM" id="SSF50249">
    <property type="entry name" value="Nucleic acid-binding proteins"/>
    <property type="match status" value="1"/>
</dbReference>
<dbReference type="InterPro" id="IPR013839">
    <property type="entry name" value="DNAligase_adenylation"/>
</dbReference>
<dbReference type="FunFam" id="3.40.50.10190:FF:000054">
    <property type="entry name" value="DNA ligase"/>
    <property type="match status" value="1"/>
</dbReference>
<dbReference type="InterPro" id="IPR041663">
    <property type="entry name" value="DisA/LigA_HHH"/>
</dbReference>
<evidence type="ECO:0000256" key="6">
    <source>
        <dbReference type="ARBA" id="ARBA00022723"/>
    </source>
</evidence>
<feature type="binding site" evidence="14">
    <location>
        <position position="313"/>
    </location>
    <ligand>
        <name>NAD(+)</name>
        <dbReference type="ChEBI" id="CHEBI:57540"/>
    </ligand>
</feature>
<dbReference type="InterPro" id="IPR018239">
    <property type="entry name" value="DNA_ligase_AS"/>
</dbReference>
<dbReference type="CDD" id="cd00114">
    <property type="entry name" value="LIGANc"/>
    <property type="match status" value="1"/>
</dbReference>
<comment type="function">
    <text evidence="1 14">DNA ligase that catalyzes the formation of phosphodiester linkages between 5'-phosphoryl and 3'-hydroxyl groups in double-stranded DNA using NAD as a coenzyme and as the energy source for the reaction. It is essential for DNA replication and repair of damaged DNA.</text>
</comment>
<evidence type="ECO:0000313" key="19">
    <source>
        <dbReference type="Proteomes" id="UP000316095"/>
    </source>
</evidence>
<dbReference type="PANTHER" id="PTHR23389:SF9">
    <property type="entry name" value="DNA LIGASE"/>
    <property type="match status" value="1"/>
</dbReference>
<keyword evidence="11 14" id="KW-0234">DNA repair</keyword>
<feature type="domain" description="BRCT" evidence="17">
    <location>
        <begin position="593"/>
        <end position="674"/>
    </location>
</feature>
<evidence type="ECO:0000256" key="16">
    <source>
        <dbReference type="SAM" id="MobiDB-lite"/>
    </source>
</evidence>
<evidence type="ECO:0000259" key="17">
    <source>
        <dbReference type="PROSITE" id="PS50172"/>
    </source>
</evidence>
<evidence type="ECO:0000256" key="11">
    <source>
        <dbReference type="ARBA" id="ARBA00023204"/>
    </source>
</evidence>
<feature type="binding site" evidence="14">
    <location>
        <position position="430"/>
    </location>
    <ligand>
        <name>Zn(2+)</name>
        <dbReference type="ChEBI" id="CHEBI:29105"/>
    </ligand>
</feature>
<dbReference type="SUPFAM" id="SSF47781">
    <property type="entry name" value="RuvA domain 2-like"/>
    <property type="match status" value="1"/>
</dbReference>
<dbReference type="InterPro" id="IPR012340">
    <property type="entry name" value="NA-bd_OB-fold"/>
</dbReference>
<dbReference type="GO" id="GO:0003911">
    <property type="term" value="F:DNA ligase (NAD+) activity"/>
    <property type="evidence" value="ECO:0007669"/>
    <property type="project" value="UniProtKB-UniRule"/>
</dbReference>
<dbReference type="OrthoDB" id="9759736at2"/>
<keyword evidence="7 14" id="KW-0227">DNA damage</keyword>
<dbReference type="InterPro" id="IPR001679">
    <property type="entry name" value="DNA_ligase"/>
</dbReference>
<name>A0A5C5XI37_9PLAN</name>
<keyword evidence="5 14" id="KW-0235">DNA replication</keyword>
<dbReference type="AlphaFoldDB" id="A0A5C5XI37"/>
<sequence length="674" mass="74885">MSQNIESRIQELRDEINRHNRLYYVEARTEIPDREFDQLLHELIDLENQHPELRTPDSPSQKVGGAPIEGFTSVPHRVPMLSIDNVFETSGIVDFDQRIRKLLDVESVDYTLEYKIDGVALAVIYEQGILVQALTRGDGQTGDDVTHNARTIGGIPLTLQSKNVPERLEVRGEAYIANSDFAILRAQQEESGGLVHANPRNSTAGALKLLDPALCAKRKVRFLTHGIGDVQGLNFETHMNYLEAIREYGLPTTPGIRLCHGIDEVLQQAEVMMAALHELDLEIDGLVIKVNNLALREELGNNSKSPRWVVAYKWERYEAETQIESISIQVGKTGTLTPVANLAPVEIAGTTVSRSSLHNRDEVERLGVKIGDWVIVEKAGKIIPHVVRVELERRSGEELSFEFPANCPECGTKVIQDEGGVYIRCPNPNCPARLRESIRFFASRQAMDIEGLGIKLIEQLIDAGLVKNLVDIYDLHQQQDRLLELERFGQKSAEKLLQGVENSKQQPVWRLLTGLNIRHVGVSNAQVLMSHFLSLEQISQATEEELAAIDEIGPVIAASVSDFFHSSYGQSLIQELKSRGVRVEEEREQTTANSTQVLQGKSIVVTGTLQQFTRQEIQDAIREHGGKAASSVSSKTDFVVAGENAGSKLAKAQSLNVSILSEAEFLKMISEYSS</sequence>
<dbReference type="FunFam" id="1.10.150.20:FF:000007">
    <property type="entry name" value="DNA ligase"/>
    <property type="match status" value="1"/>
</dbReference>
<dbReference type="PROSITE" id="PS50172">
    <property type="entry name" value="BRCT"/>
    <property type="match status" value="1"/>
</dbReference>
<dbReference type="NCBIfam" id="NF005932">
    <property type="entry name" value="PRK07956.1"/>
    <property type="match status" value="1"/>
</dbReference>
<dbReference type="SUPFAM" id="SSF56091">
    <property type="entry name" value="DNA ligase/mRNA capping enzyme, catalytic domain"/>
    <property type="match status" value="1"/>
</dbReference>
<dbReference type="InterPro" id="IPR004149">
    <property type="entry name" value="Znf_DNAligase_C4"/>
</dbReference>
<evidence type="ECO:0000256" key="2">
    <source>
        <dbReference type="ARBA" id="ARBA00012722"/>
    </source>
</evidence>
<dbReference type="Proteomes" id="UP000316095">
    <property type="component" value="Unassembled WGS sequence"/>
</dbReference>
<keyword evidence="10 14" id="KW-0520">NAD</keyword>
<dbReference type="Pfam" id="PF03119">
    <property type="entry name" value="DNA_ligase_ZBD"/>
    <property type="match status" value="1"/>
</dbReference>
<evidence type="ECO:0000256" key="14">
    <source>
        <dbReference type="HAMAP-Rule" id="MF_01588"/>
    </source>
</evidence>
<feature type="active site" description="N6-AMP-lysine intermediate" evidence="14">
    <location>
        <position position="115"/>
    </location>
</feature>
<dbReference type="Gene3D" id="1.10.150.20">
    <property type="entry name" value="5' to 3' exonuclease, C-terminal subdomain"/>
    <property type="match status" value="2"/>
</dbReference>
<keyword evidence="4 14" id="KW-0436">Ligase</keyword>
<dbReference type="GO" id="GO:0003677">
    <property type="term" value="F:DNA binding"/>
    <property type="evidence" value="ECO:0007669"/>
    <property type="project" value="InterPro"/>
</dbReference>
<evidence type="ECO:0000256" key="7">
    <source>
        <dbReference type="ARBA" id="ARBA00022763"/>
    </source>
</evidence>
<feature type="binding site" evidence="14">
    <location>
        <position position="289"/>
    </location>
    <ligand>
        <name>NAD(+)</name>
        <dbReference type="ChEBI" id="CHEBI:57540"/>
    </ligand>
</feature>
<feature type="binding site" evidence="14">
    <location>
        <position position="425"/>
    </location>
    <ligand>
        <name>Zn(2+)</name>
        <dbReference type="ChEBI" id="CHEBI:29105"/>
    </ligand>
</feature>
<reference evidence="18 19" key="1">
    <citation type="submission" date="2019-02" db="EMBL/GenBank/DDBJ databases">
        <title>Deep-cultivation of Planctomycetes and their phenomic and genomic characterization uncovers novel biology.</title>
        <authorList>
            <person name="Wiegand S."/>
            <person name="Jogler M."/>
            <person name="Boedeker C."/>
            <person name="Pinto D."/>
            <person name="Vollmers J."/>
            <person name="Rivas-Marin E."/>
            <person name="Kohn T."/>
            <person name="Peeters S.H."/>
            <person name="Heuer A."/>
            <person name="Rast P."/>
            <person name="Oberbeckmann S."/>
            <person name="Bunk B."/>
            <person name="Jeske O."/>
            <person name="Meyerdierks A."/>
            <person name="Storesund J.E."/>
            <person name="Kallscheuer N."/>
            <person name="Luecker S."/>
            <person name="Lage O.M."/>
            <person name="Pohl T."/>
            <person name="Merkel B.J."/>
            <person name="Hornburger P."/>
            <person name="Mueller R.-W."/>
            <person name="Bruemmer F."/>
            <person name="Labrenz M."/>
            <person name="Spormann A.M."/>
            <person name="Op Den Camp H."/>
            <person name="Overmann J."/>
            <person name="Amann R."/>
            <person name="Jetten M.S.M."/>
            <person name="Mascher T."/>
            <person name="Medema M.H."/>
            <person name="Devos D.P."/>
            <person name="Kaster A.-K."/>
            <person name="Ovreas L."/>
            <person name="Rohde M."/>
            <person name="Galperin M.Y."/>
            <person name="Jogler C."/>
        </authorList>
    </citation>
    <scope>NUCLEOTIDE SEQUENCE [LARGE SCALE GENOMIC DNA]</scope>
    <source>
        <strain evidence="18 19">Pan54</strain>
    </source>
</reference>
<dbReference type="Gene3D" id="3.30.470.30">
    <property type="entry name" value="DNA ligase/mRNA capping enzyme"/>
    <property type="match status" value="1"/>
</dbReference>
<dbReference type="GO" id="GO:0006260">
    <property type="term" value="P:DNA replication"/>
    <property type="evidence" value="ECO:0007669"/>
    <property type="project" value="UniProtKB-KW"/>
</dbReference>
<dbReference type="Gene3D" id="3.40.50.10190">
    <property type="entry name" value="BRCT domain"/>
    <property type="match status" value="1"/>
</dbReference>
<keyword evidence="14" id="KW-0464">Manganese</keyword>
<dbReference type="SMART" id="SM00292">
    <property type="entry name" value="BRCT"/>
    <property type="match status" value="1"/>
</dbReference>
<evidence type="ECO:0000256" key="9">
    <source>
        <dbReference type="ARBA" id="ARBA00022842"/>
    </source>
</evidence>
<evidence type="ECO:0000256" key="4">
    <source>
        <dbReference type="ARBA" id="ARBA00022598"/>
    </source>
</evidence>
<dbReference type="InterPro" id="IPR004150">
    <property type="entry name" value="NAD_DNA_ligase_OB"/>
</dbReference>
<evidence type="ECO:0000256" key="12">
    <source>
        <dbReference type="ARBA" id="ARBA00034005"/>
    </source>
</evidence>
<gene>
    <name evidence="14 18" type="primary">ligA</name>
    <name evidence="18" type="ORF">Pan54_35120</name>
</gene>
<keyword evidence="8 14" id="KW-0862">Zinc</keyword>
<evidence type="ECO:0000256" key="8">
    <source>
        <dbReference type="ARBA" id="ARBA00022833"/>
    </source>
</evidence>
<dbReference type="InterPro" id="IPR001357">
    <property type="entry name" value="BRCT_dom"/>
</dbReference>
<accession>A0A5C5XI37</accession>
<dbReference type="HAMAP" id="MF_01588">
    <property type="entry name" value="DNA_ligase_A"/>
    <property type="match status" value="1"/>
</dbReference>
<dbReference type="InterPro" id="IPR010994">
    <property type="entry name" value="RuvA_2-like"/>
</dbReference>
<comment type="similarity">
    <text evidence="13 14">Belongs to the NAD-dependent DNA ligase family. LigA subfamily.</text>
</comment>
<dbReference type="GO" id="GO:0046872">
    <property type="term" value="F:metal ion binding"/>
    <property type="evidence" value="ECO:0007669"/>
    <property type="project" value="UniProtKB-KW"/>
</dbReference>
<feature type="binding site" evidence="14">
    <location>
        <position position="136"/>
    </location>
    <ligand>
        <name>NAD(+)</name>
        <dbReference type="ChEBI" id="CHEBI:57540"/>
    </ligand>
</feature>
<dbReference type="FunFam" id="1.10.150.20:FF:000006">
    <property type="entry name" value="DNA ligase"/>
    <property type="match status" value="1"/>
</dbReference>
<evidence type="ECO:0000313" key="18">
    <source>
        <dbReference type="EMBL" id="TWT62767.1"/>
    </source>
</evidence>
<dbReference type="Pfam" id="PF00533">
    <property type="entry name" value="BRCT"/>
    <property type="match status" value="1"/>
</dbReference>
<evidence type="ECO:0000256" key="5">
    <source>
        <dbReference type="ARBA" id="ARBA00022705"/>
    </source>
</evidence>
<dbReference type="PROSITE" id="PS01055">
    <property type="entry name" value="DNA_LIGASE_N1"/>
    <property type="match status" value="1"/>
</dbReference>
<dbReference type="NCBIfam" id="TIGR00575">
    <property type="entry name" value="dnlj"/>
    <property type="match status" value="1"/>
</dbReference>
<feature type="binding site" evidence="14">
    <location>
        <position position="113"/>
    </location>
    <ligand>
        <name>NAD(+)</name>
        <dbReference type="ChEBI" id="CHEBI:57540"/>
    </ligand>
</feature>
<dbReference type="FunFam" id="1.10.287.610:FF:000002">
    <property type="entry name" value="DNA ligase"/>
    <property type="match status" value="1"/>
</dbReference>
<dbReference type="Pfam" id="PF14520">
    <property type="entry name" value="HHH_5"/>
    <property type="match status" value="1"/>
</dbReference>
<dbReference type="Pfam" id="PF03120">
    <property type="entry name" value="OB_DNA_ligase"/>
    <property type="match status" value="1"/>
</dbReference>
<evidence type="ECO:0000256" key="1">
    <source>
        <dbReference type="ARBA" id="ARBA00004067"/>
    </source>
</evidence>
<dbReference type="InterPro" id="IPR013840">
    <property type="entry name" value="DNAligase_N"/>
</dbReference>
<dbReference type="CDD" id="cd17748">
    <property type="entry name" value="BRCT_DNA_ligase_like"/>
    <property type="match status" value="1"/>
</dbReference>
<comment type="cofactor">
    <cofactor evidence="14">
        <name>Mg(2+)</name>
        <dbReference type="ChEBI" id="CHEBI:18420"/>
    </cofactor>
    <cofactor evidence="14">
        <name>Mn(2+)</name>
        <dbReference type="ChEBI" id="CHEBI:29035"/>
    </cofactor>
</comment>
<evidence type="ECO:0000256" key="15">
    <source>
        <dbReference type="RuleBase" id="RU000618"/>
    </source>
</evidence>
<feature type="region of interest" description="Disordered" evidence="16">
    <location>
        <begin position="50"/>
        <end position="69"/>
    </location>
</feature>
<keyword evidence="19" id="KW-1185">Reference proteome</keyword>
<keyword evidence="6 14" id="KW-0479">Metal-binding</keyword>
<protein>
    <recommendedName>
        <fullName evidence="3 14">DNA ligase</fullName>
        <ecNumber evidence="2 14">6.5.1.2</ecNumber>
    </recommendedName>
    <alternativeName>
        <fullName evidence="14">Polydeoxyribonucleotide synthase [NAD(+)]</fullName>
    </alternativeName>
</protein>
<feature type="binding site" evidence="14">
    <location>
        <position position="407"/>
    </location>
    <ligand>
        <name>Zn(2+)</name>
        <dbReference type="ChEBI" id="CHEBI:29105"/>
    </ligand>
</feature>
<dbReference type="Pfam" id="PF01653">
    <property type="entry name" value="DNA_ligase_aden"/>
    <property type="match status" value="1"/>
</dbReference>
<dbReference type="Gene3D" id="6.20.10.30">
    <property type="match status" value="1"/>
</dbReference>
<feature type="binding site" evidence="14">
    <location>
        <position position="410"/>
    </location>
    <ligand>
        <name>Zn(2+)</name>
        <dbReference type="ChEBI" id="CHEBI:29105"/>
    </ligand>
</feature>
<dbReference type="SMART" id="SM00278">
    <property type="entry name" value="HhH1"/>
    <property type="match status" value="3"/>
</dbReference>
<feature type="binding site" evidence="14">
    <location>
        <begin position="82"/>
        <end position="83"/>
    </location>
    <ligand>
        <name>NAD(+)</name>
        <dbReference type="ChEBI" id="CHEBI:57540"/>
    </ligand>
</feature>
<dbReference type="InterPro" id="IPR036420">
    <property type="entry name" value="BRCT_dom_sf"/>
</dbReference>
<dbReference type="PROSITE" id="PS01056">
    <property type="entry name" value="DNA_LIGASE_N2"/>
    <property type="match status" value="1"/>
</dbReference>
<dbReference type="InterPro" id="IPR003583">
    <property type="entry name" value="Hlx-hairpin-Hlx_DNA-bd_motif"/>
</dbReference>
<evidence type="ECO:0000256" key="3">
    <source>
        <dbReference type="ARBA" id="ARBA00013308"/>
    </source>
</evidence>
<dbReference type="Gene3D" id="1.10.287.610">
    <property type="entry name" value="Helix hairpin bin"/>
    <property type="match status" value="1"/>
</dbReference>